<name>A0A9D1G168_9FIRM</name>
<evidence type="ECO:0000313" key="2">
    <source>
        <dbReference type="Proteomes" id="UP000824140"/>
    </source>
</evidence>
<comment type="caution">
    <text evidence="1">The sequence shown here is derived from an EMBL/GenBank/DDBJ whole genome shotgun (WGS) entry which is preliminary data.</text>
</comment>
<sequence>MGDGRGLTLILSPTDAAAEAPEASQSAAVASEYGFRVQLPESWFAIASEYVRQVIESVGEEIASANGFDQSLLDQLATANMSLFYVPNMTGNFNVAREPAGDVTMNNFPMVESTLQQVLHSQGIADFVLSGPVDINGKSYYVGTFTAQAGFDQMQYYCVANGNLYTITLTNVSESDAQQIMESFEVP</sequence>
<evidence type="ECO:0000313" key="1">
    <source>
        <dbReference type="EMBL" id="HIS92595.1"/>
    </source>
</evidence>
<proteinExistence type="predicted"/>
<dbReference type="Gene3D" id="3.40.1000.10">
    <property type="entry name" value="Mog1/PsbP, alpha/beta/alpha sandwich"/>
    <property type="match status" value="1"/>
</dbReference>
<protein>
    <submittedName>
        <fullName evidence="1">Uncharacterized protein</fullName>
    </submittedName>
</protein>
<reference evidence="1" key="1">
    <citation type="submission" date="2020-10" db="EMBL/GenBank/DDBJ databases">
        <authorList>
            <person name="Gilroy R."/>
        </authorList>
    </citation>
    <scope>NUCLEOTIDE SEQUENCE</scope>
    <source>
        <strain evidence="1">13766</strain>
    </source>
</reference>
<dbReference type="AlphaFoldDB" id="A0A9D1G168"/>
<accession>A0A9D1G168</accession>
<organism evidence="1 2">
    <name type="scientific">Candidatus Alectryocaccomicrobium excrementavium</name>
    <dbReference type="NCBI Taxonomy" id="2840668"/>
    <lineage>
        <taxon>Bacteria</taxon>
        <taxon>Bacillati</taxon>
        <taxon>Bacillota</taxon>
        <taxon>Clostridia</taxon>
        <taxon>Candidatus Alectryocaccomicrobium</taxon>
    </lineage>
</organism>
<dbReference type="EMBL" id="DVJN01000122">
    <property type="protein sequence ID" value="HIS92595.1"/>
    <property type="molecule type" value="Genomic_DNA"/>
</dbReference>
<dbReference type="Proteomes" id="UP000824140">
    <property type="component" value="Unassembled WGS sequence"/>
</dbReference>
<gene>
    <name evidence="1" type="ORF">IAA84_06205</name>
</gene>
<reference evidence="1" key="2">
    <citation type="journal article" date="2021" name="PeerJ">
        <title>Extensive microbial diversity within the chicken gut microbiome revealed by metagenomics and culture.</title>
        <authorList>
            <person name="Gilroy R."/>
            <person name="Ravi A."/>
            <person name="Getino M."/>
            <person name="Pursley I."/>
            <person name="Horton D.L."/>
            <person name="Alikhan N.F."/>
            <person name="Baker D."/>
            <person name="Gharbi K."/>
            <person name="Hall N."/>
            <person name="Watson M."/>
            <person name="Adriaenssens E.M."/>
            <person name="Foster-Nyarko E."/>
            <person name="Jarju S."/>
            <person name="Secka A."/>
            <person name="Antonio M."/>
            <person name="Oren A."/>
            <person name="Chaudhuri R.R."/>
            <person name="La Ragione R."/>
            <person name="Hildebrand F."/>
            <person name="Pallen M.J."/>
        </authorList>
    </citation>
    <scope>NUCLEOTIDE SEQUENCE</scope>
    <source>
        <strain evidence="1">13766</strain>
    </source>
</reference>